<dbReference type="Pfam" id="PF14316">
    <property type="entry name" value="DUF4381"/>
    <property type="match status" value="1"/>
</dbReference>
<dbReference type="InterPro" id="IPR025489">
    <property type="entry name" value="DUF4381"/>
</dbReference>
<dbReference type="RefSeq" id="WP_343856459.1">
    <property type="nucleotide sequence ID" value="NZ_BAAAFD010000001.1"/>
</dbReference>
<evidence type="ECO:0000313" key="3">
    <source>
        <dbReference type="Proteomes" id="UP001500359"/>
    </source>
</evidence>
<comment type="caution">
    <text evidence="2">The sequence shown here is derived from an EMBL/GenBank/DDBJ whole genome shotgun (WGS) entry which is preliminary data.</text>
</comment>
<evidence type="ECO:0000313" key="2">
    <source>
        <dbReference type="EMBL" id="GAA0853588.1"/>
    </source>
</evidence>
<dbReference type="Proteomes" id="UP001500359">
    <property type="component" value="Unassembled WGS sequence"/>
</dbReference>
<name>A0ABP3WNE0_9ALTE</name>
<dbReference type="EMBL" id="BAAAFD010000001">
    <property type="protein sequence ID" value="GAA0853588.1"/>
    <property type="molecule type" value="Genomic_DNA"/>
</dbReference>
<organism evidence="2 3">
    <name type="scientific">Aliiglaciecola litoralis</name>
    <dbReference type="NCBI Taxonomy" id="582857"/>
    <lineage>
        <taxon>Bacteria</taxon>
        <taxon>Pseudomonadati</taxon>
        <taxon>Pseudomonadota</taxon>
        <taxon>Gammaproteobacteria</taxon>
        <taxon>Alteromonadales</taxon>
        <taxon>Alteromonadaceae</taxon>
        <taxon>Aliiglaciecola</taxon>
    </lineage>
</organism>
<keyword evidence="3" id="KW-1185">Reference proteome</keyword>
<keyword evidence="1" id="KW-0812">Transmembrane</keyword>
<keyword evidence="1" id="KW-0472">Membrane</keyword>
<feature type="transmembrane region" description="Helical" evidence="1">
    <location>
        <begin position="23"/>
        <end position="44"/>
    </location>
</feature>
<proteinExistence type="predicted"/>
<evidence type="ECO:0000256" key="1">
    <source>
        <dbReference type="SAM" id="Phobius"/>
    </source>
</evidence>
<protein>
    <submittedName>
        <fullName evidence="2">DUF4381 domain-containing protein</fullName>
    </submittedName>
</protein>
<reference evidence="3" key="1">
    <citation type="journal article" date="2019" name="Int. J. Syst. Evol. Microbiol.">
        <title>The Global Catalogue of Microorganisms (GCM) 10K type strain sequencing project: providing services to taxonomists for standard genome sequencing and annotation.</title>
        <authorList>
            <consortium name="The Broad Institute Genomics Platform"/>
            <consortium name="The Broad Institute Genome Sequencing Center for Infectious Disease"/>
            <person name="Wu L."/>
            <person name="Ma J."/>
        </authorList>
    </citation>
    <scope>NUCLEOTIDE SEQUENCE [LARGE SCALE GENOMIC DNA]</scope>
    <source>
        <strain evidence="3">JCM 15896</strain>
    </source>
</reference>
<keyword evidence="1" id="KW-1133">Transmembrane helix</keyword>
<gene>
    <name evidence="2" type="ORF">GCM10009114_06720</name>
</gene>
<sequence length="168" mass="19350">MNPLEQLNDIHVPDSVSVWPLAWGWWLLMGVSILVVCVVTVWLYRYLSARRVKRMALQELRTLNPDNPTVYSEVNQLLKRVALAYFPSAPIASLYGEQWCNFLTQQLPDNKQQDFKQACIQLQQNLYQKTPESSAESVIDSAKTWIQHSLPPTQKQLERAQVSEVSHV</sequence>
<accession>A0ABP3WNE0</accession>